<dbReference type="PATRIC" id="fig|1938.3.peg.5819"/>
<dbReference type="NCBIfam" id="TIGR03930">
    <property type="entry name" value="WXG100_ESAT6"/>
    <property type="match status" value="1"/>
</dbReference>
<name>A0A0J7Z3N4_STRVR</name>
<dbReference type="OrthoDB" id="3387628at2"/>
<dbReference type="Pfam" id="PF06013">
    <property type="entry name" value="WXG100"/>
    <property type="match status" value="1"/>
</dbReference>
<dbReference type="AlphaFoldDB" id="A0A0J7Z3N4"/>
<dbReference type="EMBL" id="LFNT01000046">
    <property type="protein sequence ID" value="KMS70641.1"/>
    <property type="molecule type" value="Genomic_DNA"/>
</dbReference>
<dbReference type="RefSeq" id="WP_048584644.1">
    <property type="nucleotide sequence ID" value="NZ_LFNT01000046.1"/>
</dbReference>
<proteinExistence type="inferred from homology"/>
<sequence>MTMSILVNYATITNASTDVKSTAGRIKQQLDDLEAAVKRVASTWEGEAQEGYQRKQREWDKTAADLHATLLKISTALQSAAENYQATEKSNAGTWS</sequence>
<dbReference type="Proteomes" id="UP000037432">
    <property type="component" value="Unassembled WGS sequence"/>
</dbReference>
<comment type="similarity">
    <text evidence="1">Belongs to the WXG100 family.</text>
</comment>
<gene>
    <name evidence="2" type="ORF">ACM01_30645</name>
</gene>
<evidence type="ECO:0000313" key="3">
    <source>
        <dbReference type="Proteomes" id="UP000037432"/>
    </source>
</evidence>
<organism evidence="2 3">
    <name type="scientific">Streptomyces viridochromogenes</name>
    <dbReference type="NCBI Taxonomy" id="1938"/>
    <lineage>
        <taxon>Bacteria</taxon>
        <taxon>Bacillati</taxon>
        <taxon>Actinomycetota</taxon>
        <taxon>Actinomycetes</taxon>
        <taxon>Kitasatosporales</taxon>
        <taxon>Streptomycetaceae</taxon>
        <taxon>Streptomyces</taxon>
    </lineage>
</organism>
<dbReference type="SUPFAM" id="SSF140453">
    <property type="entry name" value="EsxAB dimer-like"/>
    <property type="match status" value="1"/>
</dbReference>
<protein>
    <recommendedName>
        <fullName evidence="1">ESAT-6-like protein</fullName>
    </recommendedName>
</protein>
<accession>A0A0J7Z3N4</accession>
<dbReference type="InterPro" id="IPR010310">
    <property type="entry name" value="T7SS_ESAT-6-like"/>
</dbReference>
<reference evidence="2 3" key="1">
    <citation type="submission" date="2015-06" db="EMBL/GenBank/DDBJ databases">
        <authorList>
            <person name="Ju K.-S."/>
            <person name="Doroghazi J.R."/>
            <person name="Metcalf W.W."/>
        </authorList>
    </citation>
    <scope>NUCLEOTIDE SEQUENCE [LARGE SCALE GENOMIC DNA]</scope>
    <source>
        <strain evidence="2 3">NRRL 3414</strain>
    </source>
</reference>
<dbReference type="InterPro" id="IPR036689">
    <property type="entry name" value="ESAT-6-like_sf"/>
</dbReference>
<comment type="caution">
    <text evidence="2">The sequence shown here is derived from an EMBL/GenBank/DDBJ whole genome shotgun (WGS) entry which is preliminary data.</text>
</comment>
<evidence type="ECO:0000256" key="1">
    <source>
        <dbReference type="RuleBase" id="RU362001"/>
    </source>
</evidence>
<dbReference type="Gene3D" id="1.10.287.1060">
    <property type="entry name" value="ESAT-6-like"/>
    <property type="match status" value="1"/>
</dbReference>
<evidence type="ECO:0000313" key="2">
    <source>
        <dbReference type="EMBL" id="KMS70641.1"/>
    </source>
</evidence>